<dbReference type="GeneID" id="14377852"/>
<dbReference type="InterPro" id="IPR052927">
    <property type="entry name" value="DCC_oxidoreductase"/>
</dbReference>
<dbReference type="GO" id="GO:0015035">
    <property type="term" value="F:protein-disulfide reductase activity"/>
    <property type="evidence" value="ECO:0007669"/>
    <property type="project" value="InterPro"/>
</dbReference>
<dbReference type="Pfam" id="PF04134">
    <property type="entry name" value="DCC1-like"/>
    <property type="match status" value="1"/>
</dbReference>
<dbReference type="HOGENOM" id="CLU_092206_2_1_2"/>
<protein>
    <recommendedName>
        <fullName evidence="3">Thiol-disulfide oxidoreductase DCC</fullName>
    </recommendedName>
</protein>
<dbReference type="AlphaFoldDB" id="L0I7T2"/>
<evidence type="ECO:0000313" key="1">
    <source>
        <dbReference type="EMBL" id="AGB14833.1"/>
    </source>
</evidence>
<reference evidence="1" key="1">
    <citation type="submission" date="2011-09" db="EMBL/GenBank/DDBJ databases">
        <title>Complete sequence of Halovivax ruber XH-70.</title>
        <authorList>
            <consortium name="US DOE Joint Genome Institute"/>
            <person name="Lucas S."/>
            <person name="Han J."/>
            <person name="Lapidus A."/>
            <person name="Cheng J.-F."/>
            <person name="Goodwin L."/>
            <person name="Pitluck S."/>
            <person name="Peters L."/>
            <person name="Mikhailova N."/>
            <person name="Davenport K."/>
            <person name="Detter J.C."/>
            <person name="Han C."/>
            <person name="Tapia R."/>
            <person name="Land M."/>
            <person name="Hauser L."/>
            <person name="Kyrpides N."/>
            <person name="Ivanova N."/>
            <person name="Pagani I."/>
            <person name="Sproer C."/>
            <person name="Anderson I."/>
            <person name="Woyke T."/>
        </authorList>
    </citation>
    <scope>NUCLEOTIDE SEQUENCE</scope>
    <source>
        <strain evidence="1">XH-70</strain>
    </source>
</reference>
<proteinExistence type="predicted"/>
<sequence>MTTEVPDGAPVVLFDGVCNLCNGFVQFIAPRDDEGEFYFASLQSDVGRELLSKHDLPTDELESIVLVEGEAAYVKSGAVLRIASRLGGLYRLLSPFRYVPRVLRDTVYDLVANNRYRLFGKKDRCEIPEGDVGARFLE</sequence>
<evidence type="ECO:0000313" key="2">
    <source>
        <dbReference type="Proteomes" id="UP000010846"/>
    </source>
</evidence>
<name>L0I7T2_HALRX</name>
<dbReference type="PANTHER" id="PTHR33639">
    <property type="entry name" value="THIOL-DISULFIDE OXIDOREDUCTASE DCC"/>
    <property type="match status" value="1"/>
</dbReference>
<dbReference type="eggNOG" id="arCOG10301">
    <property type="taxonomic scope" value="Archaea"/>
</dbReference>
<dbReference type="STRING" id="797302.Halru_0187"/>
<accession>L0I7T2</accession>
<dbReference type="InterPro" id="IPR007263">
    <property type="entry name" value="DCC1-like"/>
</dbReference>
<dbReference type="OrthoDB" id="340558at2157"/>
<organism evidence="1 2">
    <name type="scientific">Halovivax ruber (strain DSM 18193 / JCM 13892 / XH-70)</name>
    <dbReference type="NCBI Taxonomy" id="797302"/>
    <lineage>
        <taxon>Archaea</taxon>
        <taxon>Methanobacteriati</taxon>
        <taxon>Methanobacteriota</taxon>
        <taxon>Stenosarchaea group</taxon>
        <taxon>Halobacteria</taxon>
        <taxon>Halobacteriales</taxon>
        <taxon>Natrialbaceae</taxon>
        <taxon>Halovivax</taxon>
    </lineage>
</organism>
<dbReference type="PANTHER" id="PTHR33639:SF2">
    <property type="entry name" value="DUF393 DOMAIN-CONTAINING PROTEIN"/>
    <property type="match status" value="1"/>
</dbReference>
<dbReference type="RefSeq" id="WP_007701737.1">
    <property type="nucleotide sequence ID" value="NC_019964.1"/>
</dbReference>
<gene>
    <name evidence="1" type="ordered locus">Halru_0187</name>
</gene>
<dbReference type="KEGG" id="hru:Halru_0187"/>
<dbReference type="Proteomes" id="UP000010846">
    <property type="component" value="Chromosome"/>
</dbReference>
<evidence type="ECO:0008006" key="3">
    <source>
        <dbReference type="Google" id="ProtNLM"/>
    </source>
</evidence>
<dbReference type="EMBL" id="CP003050">
    <property type="protein sequence ID" value="AGB14833.1"/>
    <property type="molecule type" value="Genomic_DNA"/>
</dbReference>
<keyword evidence="2" id="KW-1185">Reference proteome</keyword>